<dbReference type="InterPro" id="IPR013589">
    <property type="entry name" value="Bac_transglu_N"/>
</dbReference>
<evidence type="ECO:0000313" key="2">
    <source>
        <dbReference type="EMBL" id="MDT8759416.1"/>
    </source>
</evidence>
<gene>
    <name evidence="2" type="ORF">MZO42_11980</name>
</gene>
<organism evidence="2">
    <name type="scientific">Sphingomonas psychrotolerans</name>
    <dbReference type="NCBI Taxonomy" id="1327635"/>
    <lineage>
        <taxon>Bacteria</taxon>
        <taxon>Pseudomonadati</taxon>
        <taxon>Pseudomonadota</taxon>
        <taxon>Alphaproteobacteria</taxon>
        <taxon>Sphingomonadales</taxon>
        <taxon>Sphingomonadaceae</taxon>
        <taxon>Sphingomonas</taxon>
    </lineage>
</organism>
<proteinExistence type="predicted"/>
<sequence length="119" mass="13272">MLLTICHHTSCRYARSVKLLPHRMMLCPRGQHGLRLLTSLLSCAPPAHIEWTQDVFGNLIATATFSEAVDALVIDSRMVMDQSATAWPVFRIAPSARQFPFAYSADDVADLRPPTLHRA</sequence>
<dbReference type="EMBL" id="JALMLT010000003">
    <property type="protein sequence ID" value="MDT8759416.1"/>
    <property type="molecule type" value="Genomic_DNA"/>
</dbReference>
<comment type="caution">
    <text evidence="2">The sequence shown here is derived from an EMBL/GenBank/DDBJ whole genome shotgun (WGS) entry which is preliminary data.</text>
</comment>
<evidence type="ECO:0000259" key="1">
    <source>
        <dbReference type="Pfam" id="PF08379"/>
    </source>
</evidence>
<accession>A0ABU3N588</accession>
<reference evidence="2" key="1">
    <citation type="submission" date="2022-04" db="EMBL/GenBank/DDBJ databases">
        <title>Tomato heritable bacteria conferring resistance against bacterial wilt.</title>
        <authorList>
            <person name="Yin J."/>
        </authorList>
    </citation>
    <scope>NUCLEOTIDE SEQUENCE</scope>
    <source>
        <strain evidence="2">Cra20</strain>
    </source>
</reference>
<protein>
    <recommendedName>
        <fullName evidence="1">Bacterial transglutaminase-like N-terminal domain-containing protein</fullName>
    </recommendedName>
</protein>
<dbReference type="Pfam" id="PF08379">
    <property type="entry name" value="Bact_transglu_N"/>
    <property type="match status" value="1"/>
</dbReference>
<feature type="domain" description="Bacterial transglutaminase-like N-terminal" evidence="1">
    <location>
        <begin position="3"/>
        <end position="80"/>
    </location>
</feature>
<name>A0ABU3N588_9SPHN</name>